<evidence type="ECO:0000313" key="2">
    <source>
        <dbReference type="EMBL" id="ROT36444.1"/>
    </source>
</evidence>
<protein>
    <submittedName>
        <fullName evidence="2">Cupredoxin</fullName>
    </submittedName>
</protein>
<reference evidence="2 3" key="1">
    <citation type="journal article" date="2018" name="Mol. Ecol.">
        <title>The obligate alkalophilic soda-lake fungus Sodiomyces alkalinus has shifted to a protein diet.</title>
        <authorList>
            <person name="Grum-Grzhimaylo A.A."/>
            <person name="Falkoski D.L."/>
            <person name="van den Heuvel J."/>
            <person name="Valero-Jimenez C.A."/>
            <person name="Min B."/>
            <person name="Choi I.G."/>
            <person name="Lipzen A."/>
            <person name="Daum C.G."/>
            <person name="Aanen D.K."/>
            <person name="Tsang A."/>
            <person name="Henrissat B."/>
            <person name="Bilanenko E.N."/>
            <person name="de Vries R.P."/>
            <person name="van Kan J.A.L."/>
            <person name="Grigoriev I.V."/>
            <person name="Debets A.J.M."/>
        </authorList>
    </citation>
    <scope>NUCLEOTIDE SEQUENCE [LARGE SCALE GENOMIC DNA]</scope>
    <source>
        <strain evidence="2 3">F11</strain>
    </source>
</reference>
<gene>
    <name evidence="2" type="ORF">SODALDRAFT_335543</name>
</gene>
<proteinExistence type="predicted"/>
<dbReference type="Proteomes" id="UP000272025">
    <property type="component" value="Unassembled WGS sequence"/>
</dbReference>
<accession>A0A3N2PPR9</accession>
<keyword evidence="3" id="KW-1185">Reference proteome</keyword>
<dbReference type="AlphaFoldDB" id="A0A3N2PPR9"/>
<evidence type="ECO:0000256" key="1">
    <source>
        <dbReference type="SAM" id="SignalP"/>
    </source>
</evidence>
<dbReference type="OrthoDB" id="2331100at2759"/>
<feature type="chain" id="PRO_5018174528" evidence="1">
    <location>
        <begin position="18"/>
        <end position="196"/>
    </location>
</feature>
<dbReference type="EMBL" id="ML119059">
    <property type="protein sequence ID" value="ROT36444.1"/>
    <property type="molecule type" value="Genomic_DNA"/>
</dbReference>
<dbReference type="RefSeq" id="XP_028464250.1">
    <property type="nucleotide sequence ID" value="XM_028612486.1"/>
</dbReference>
<feature type="signal peptide" evidence="1">
    <location>
        <begin position="1"/>
        <end position="17"/>
    </location>
</feature>
<evidence type="ECO:0000313" key="3">
    <source>
        <dbReference type="Proteomes" id="UP000272025"/>
    </source>
</evidence>
<dbReference type="Gene3D" id="2.60.40.420">
    <property type="entry name" value="Cupredoxins - blue copper proteins"/>
    <property type="match status" value="1"/>
</dbReference>
<dbReference type="InterPro" id="IPR052953">
    <property type="entry name" value="Ser-rich/MCO-related"/>
</dbReference>
<sequence length="196" mass="19880">MYRAIAALALLPAAVLAQSASESAAPSATSPVPSAGETHVVLVGDSGRTFSPDNVNAAVGDIVEFHFVSNGHSVAQSSFDAPCQPRDNNAFFSGRVRGEIFSVEVTSEDPIWYYCAEGNHCRGGMVGAINAPTSGNTLAAYRDASGNAGRGSSPGSVQGGELRPLDSAGIGSHGQIRWGLIGASAVMAALAGGMML</sequence>
<dbReference type="CDD" id="cd00920">
    <property type="entry name" value="Cupredoxin"/>
    <property type="match status" value="1"/>
</dbReference>
<dbReference type="PANTHER" id="PTHR34883:SF15">
    <property type="entry name" value="EXTRACELLULAR SERINE-RICH PROTEIN"/>
    <property type="match status" value="1"/>
</dbReference>
<name>A0A3N2PPR9_SODAK</name>
<dbReference type="GeneID" id="39580964"/>
<dbReference type="PANTHER" id="PTHR34883">
    <property type="entry name" value="SERINE-RICH PROTEIN, PUTATIVE-RELATED-RELATED"/>
    <property type="match status" value="1"/>
</dbReference>
<dbReference type="InterPro" id="IPR008972">
    <property type="entry name" value="Cupredoxin"/>
</dbReference>
<dbReference type="SUPFAM" id="SSF49503">
    <property type="entry name" value="Cupredoxins"/>
    <property type="match status" value="1"/>
</dbReference>
<keyword evidence="1" id="KW-0732">Signal</keyword>
<organism evidence="2 3">
    <name type="scientific">Sodiomyces alkalinus (strain CBS 110278 / VKM F-3762 / F11)</name>
    <name type="common">Alkaliphilic filamentous fungus</name>
    <dbReference type="NCBI Taxonomy" id="1314773"/>
    <lineage>
        <taxon>Eukaryota</taxon>
        <taxon>Fungi</taxon>
        <taxon>Dikarya</taxon>
        <taxon>Ascomycota</taxon>
        <taxon>Pezizomycotina</taxon>
        <taxon>Sordariomycetes</taxon>
        <taxon>Hypocreomycetidae</taxon>
        <taxon>Glomerellales</taxon>
        <taxon>Plectosphaerellaceae</taxon>
        <taxon>Sodiomyces</taxon>
    </lineage>
</organism>